<dbReference type="PANTHER" id="PTHR35789">
    <property type="entry name" value="SPORE GERMINATION PROTEIN B3"/>
    <property type="match status" value="1"/>
</dbReference>
<proteinExistence type="inferred from homology"/>
<dbReference type="GO" id="GO:0016020">
    <property type="term" value="C:membrane"/>
    <property type="evidence" value="ECO:0007669"/>
    <property type="project" value="UniProtKB-SubCell"/>
</dbReference>
<protein>
    <submittedName>
        <fullName evidence="10">Uncharacterized protein</fullName>
    </submittedName>
</protein>
<feature type="domain" description="Spore germination protein N-terminal" evidence="9">
    <location>
        <begin position="27"/>
        <end position="195"/>
    </location>
</feature>
<dbReference type="InterPro" id="IPR046953">
    <property type="entry name" value="Spore_GerAC-like_C"/>
</dbReference>
<dbReference type="RefSeq" id="WP_076177024.1">
    <property type="nucleotide sequence ID" value="NZ_MRTP01000028.1"/>
</dbReference>
<organism evidence="10 11">
    <name type="scientific">Paenibacillus rhizosphaerae</name>
    <dbReference type="NCBI Taxonomy" id="297318"/>
    <lineage>
        <taxon>Bacteria</taxon>
        <taxon>Bacillati</taxon>
        <taxon>Bacillota</taxon>
        <taxon>Bacilli</taxon>
        <taxon>Bacillales</taxon>
        <taxon>Paenibacillaceae</taxon>
        <taxon>Paenibacillus</taxon>
    </lineage>
</organism>
<feature type="domain" description="Spore germination GerAC-like C-terminal" evidence="8">
    <location>
        <begin position="221"/>
        <end position="382"/>
    </location>
</feature>
<keyword evidence="3" id="KW-0309">Germination</keyword>
<sequence length="389" mass="43445">MRTDQWVWKGSCSLIICLVLLTGCWSKKEINTRSFVTSLYIDKSDRPGEVEVTISTPLPNRLISGESSGAGNNTGNPYAVLSKSGKTIPDAINAIQLDLTREISWGHTRVVVIGHDYAEQGIIDLLAWAAREPLFHLSSKIMVASGKAKDLTTLTAVTEKSPSEVLKQLSSQGKLMDTDFKTFIMSVLDQQDDAVPQLVMGKESLISEKGKQGNWAGIREAAIFSNRKMVGSLSLDQARAVAWAASKLRQADFSVKKNHDKVSATIRKLESKITPKLTRRGLVFNITLKGNGEINLISPVSKVYDPKKTQDIVNAIENRIKDDLTEAIELSMDKQADILHLGSYLEWRYPQLWSQLKPNWREYYHTRLKYQIKTDIKMNYFGSEIGGPS</sequence>
<dbReference type="InterPro" id="IPR057336">
    <property type="entry name" value="GerAC_N"/>
</dbReference>
<comment type="caution">
    <text evidence="10">The sequence shown here is derived from an EMBL/GenBank/DDBJ whole genome shotgun (WGS) entry which is preliminary data.</text>
</comment>
<dbReference type="InterPro" id="IPR008844">
    <property type="entry name" value="Spore_GerAC-like"/>
</dbReference>
<keyword evidence="4" id="KW-0732">Signal</keyword>
<comment type="subcellular location">
    <subcellularLocation>
        <location evidence="1">Membrane</location>
        <topology evidence="1">Lipid-anchor</topology>
    </subcellularLocation>
</comment>
<dbReference type="Pfam" id="PF25198">
    <property type="entry name" value="Spore_GerAC_N"/>
    <property type="match status" value="1"/>
</dbReference>
<comment type="similarity">
    <text evidence="2">Belongs to the GerABKC lipoprotein family.</text>
</comment>
<keyword evidence="5" id="KW-0472">Membrane</keyword>
<evidence type="ECO:0000256" key="5">
    <source>
        <dbReference type="ARBA" id="ARBA00023136"/>
    </source>
</evidence>
<evidence type="ECO:0000313" key="11">
    <source>
        <dbReference type="Proteomes" id="UP000187172"/>
    </source>
</evidence>
<dbReference type="NCBIfam" id="TIGR02887">
    <property type="entry name" value="spore_ger_x_C"/>
    <property type="match status" value="1"/>
</dbReference>
<dbReference type="PANTHER" id="PTHR35789:SF1">
    <property type="entry name" value="SPORE GERMINATION PROTEIN B3"/>
    <property type="match status" value="1"/>
</dbReference>
<evidence type="ECO:0000256" key="6">
    <source>
        <dbReference type="ARBA" id="ARBA00023139"/>
    </source>
</evidence>
<evidence type="ECO:0000256" key="4">
    <source>
        <dbReference type="ARBA" id="ARBA00022729"/>
    </source>
</evidence>
<evidence type="ECO:0000256" key="3">
    <source>
        <dbReference type="ARBA" id="ARBA00022544"/>
    </source>
</evidence>
<dbReference type="GO" id="GO:0009847">
    <property type="term" value="P:spore germination"/>
    <property type="evidence" value="ECO:0007669"/>
    <property type="project" value="InterPro"/>
</dbReference>
<dbReference type="Pfam" id="PF05504">
    <property type="entry name" value="Spore_GerAC"/>
    <property type="match status" value="1"/>
</dbReference>
<keyword evidence="7" id="KW-0449">Lipoprotein</keyword>
<dbReference type="Proteomes" id="UP000187172">
    <property type="component" value="Unassembled WGS sequence"/>
</dbReference>
<gene>
    <name evidence="10" type="ORF">BK138_35080</name>
</gene>
<evidence type="ECO:0000256" key="2">
    <source>
        <dbReference type="ARBA" id="ARBA00007886"/>
    </source>
</evidence>
<evidence type="ECO:0000313" key="10">
    <source>
        <dbReference type="EMBL" id="OMF43988.1"/>
    </source>
</evidence>
<evidence type="ECO:0000259" key="9">
    <source>
        <dbReference type="Pfam" id="PF25198"/>
    </source>
</evidence>
<dbReference type="STRING" id="297318.BK138_35080"/>
<dbReference type="Gene3D" id="3.30.300.210">
    <property type="entry name" value="Nutrient germinant receptor protein C, domain 3"/>
    <property type="match status" value="1"/>
</dbReference>
<evidence type="ECO:0000256" key="1">
    <source>
        <dbReference type="ARBA" id="ARBA00004635"/>
    </source>
</evidence>
<keyword evidence="6" id="KW-0564">Palmitate</keyword>
<dbReference type="AlphaFoldDB" id="A0A1R1DWU0"/>
<dbReference type="PROSITE" id="PS51257">
    <property type="entry name" value="PROKAR_LIPOPROTEIN"/>
    <property type="match status" value="1"/>
</dbReference>
<name>A0A1R1DWU0_9BACL</name>
<evidence type="ECO:0000256" key="7">
    <source>
        <dbReference type="ARBA" id="ARBA00023288"/>
    </source>
</evidence>
<accession>A0A1R1DWU0</accession>
<dbReference type="InterPro" id="IPR038501">
    <property type="entry name" value="Spore_GerAC_C_sf"/>
</dbReference>
<reference evidence="10 11" key="1">
    <citation type="submission" date="2016-11" db="EMBL/GenBank/DDBJ databases">
        <title>Paenibacillus species isolates.</title>
        <authorList>
            <person name="Beno S.M."/>
        </authorList>
    </citation>
    <scope>NUCLEOTIDE SEQUENCE [LARGE SCALE GENOMIC DNA]</scope>
    <source>
        <strain evidence="10 11">FSL R5-0378</strain>
    </source>
</reference>
<dbReference type="EMBL" id="MRTP01000028">
    <property type="protein sequence ID" value="OMF43988.1"/>
    <property type="molecule type" value="Genomic_DNA"/>
</dbReference>
<keyword evidence="11" id="KW-1185">Reference proteome</keyword>
<evidence type="ECO:0000259" key="8">
    <source>
        <dbReference type="Pfam" id="PF05504"/>
    </source>
</evidence>